<proteinExistence type="predicted"/>
<feature type="compositionally biased region" description="Polar residues" evidence="1">
    <location>
        <begin position="33"/>
        <end position="46"/>
    </location>
</feature>
<organism evidence="2 3">
    <name type="scientific">Halosimplex rubrum</name>
    <dbReference type="NCBI Taxonomy" id="869889"/>
    <lineage>
        <taxon>Archaea</taxon>
        <taxon>Methanobacteriati</taxon>
        <taxon>Methanobacteriota</taxon>
        <taxon>Stenosarchaea group</taxon>
        <taxon>Halobacteria</taxon>
        <taxon>Halobacteriales</taxon>
        <taxon>Haloarculaceae</taxon>
        <taxon>Halosimplex</taxon>
    </lineage>
</organism>
<feature type="compositionally biased region" description="Low complexity" evidence="1">
    <location>
        <begin position="10"/>
        <end position="31"/>
    </location>
</feature>
<dbReference type="EMBL" id="CP058910">
    <property type="protein sequence ID" value="QLH77459.1"/>
    <property type="molecule type" value="Genomic_DNA"/>
</dbReference>
<gene>
    <name evidence="2" type="ORF">HZS55_09190</name>
</gene>
<feature type="region of interest" description="Disordered" evidence="1">
    <location>
        <begin position="1"/>
        <end position="65"/>
    </location>
</feature>
<evidence type="ECO:0000313" key="3">
    <source>
        <dbReference type="Proteomes" id="UP000509667"/>
    </source>
</evidence>
<dbReference type="RefSeq" id="WP_179911386.1">
    <property type="nucleotide sequence ID" value="NZ_CP058910.1"/>
</dbReference>
<dbReference type="Proteomes" id="UP000509667">
    <property type="component" value="Chromosome"/>
</dbReference>
<keyword evidence="3" id="KW-1185">Reference proteome</keyword>
<reference evidence="2 3" key="1">
    <citation type="submission" date="2020-07" db="EMBL/GenBank/DDBJ databases">
        <title>Halosimplex pelagicum sp. nov. and Halosimplex rubrum sp. nov., isolated from salted brown alga Laminaria, and emended description of the genus Halosimplex.</title>
        <authorList>
            <person name="Cui H."/>
        </authorList>
    </citation>
    <scope>NUCLEOTIDE SEQUENCE [LARGE SCALE GENOMIC DNA]</scope>
    <source>
        <strain evidence="2 3">R27</strain>
    </source>
</reference>
<name>A0A7D5PA78_9EURY</name>
<sequence>MPKDLGHIGQAGADTTGLTTDGTPTAGDAVAIDQSTGKQTQANSGDTDAGEEFAGAATEDHGADGDEETLALSGVVIMNVASATVGGDRLDVSATDGQLAPSSGGPALALSDAGGTWEGASLGANEAAVYF</sequence>
<evidence type="ECO:0000256" key="1">
    <source>
        <dbReference type="SAM" id="MobiDB-lite"/>
    </source>
</evidence>
<evidence type="ECO:0008006" key="4">
    <source>
        <dbReference type="Google" id="ProtNLM"/>
    </source>
</evidence>
<dbReference type="AlphaFoldDB" id="A0A7D5PA78"/>
<accession>A0A7D5PA78</accession>
<dbReference type="GeneID" id="56078035"/>
<dbReference type="KEGG" id="hrr:HZS55_09190"/>
<evidence type="ECO:0000313" key="2">
    <source>
        <dbReference type="EMBL" id="QLH77459.1"/>
    </source>
</evidence>
<protein>
    <recommendedName>
        <fullName evidence="4">DUF2190 family protein</fullName>
    </recommendedName>
</protein>